<gene>
    <name evidence="5" type="ORF">IEZ26_07915</name>
</gene>
<dbReference type="SUPFAM" id="SSF52172">
    <property type="entry name" value="CheY-like"/>
    <property type="match status" value="1"/>
</dbReference>
<keyword evidence="6" id="KW-1185">Reference proteome</keyword>
<feature type="domain" description="Response regulatory" evidence="4">
    <location>
        <begin position="12"/>
        <end position="128"/>
    </location>
</feature>
<evidence type="ECO:0000256" key="3">
    <source>
        <dbReference type="PROSITE-ProRule" id="PRU00169"/>
    </source>
</evidence>
<dbReference type="PROSITE" id="PS50110">
    <property type="entry name" value="RESPONSE_REGULATORY"/>
    <property type="match status" value="1"/>
</dbReference>
<sequence length="134" mass="14674">MERSEDVTSRRRVLVVEDNPKNLKLVRDVLTYHGFEVVEATTGEEGVRLAAQVAPDLVLMDLQLPGIDGTEALRRLRAAESTRSVPVVAVTAFAMDDDRERALASGFDGYVEKPISVRALPHQVEDFLGLGDVG</sequence>
<organism evidence="5 6">
    <name type="scientific">Nocardioides cavernae</name>
    <dbReference type="NCBI Taxonomy" id="1921566"/>
    <lineage>
        <taxon>Bacteria</taxon>
        <taxon>Bacillati</taxon>
        <taxon>Actinomycetota</taxon>
        <taxon>Actinomycetes</taxon>
        <taxon>Propionibacteriales</taxon>
        <taxon>Nocardioidaceae</taxon>
        <taxon>Nocardioides</taxon>
    </lineage>
</organism>
<evidence type="ECO:0000313" key="6">
    <source>
        <dbReference type="Proteomes" id="UP000618818"/>
    </source>
</evidence>
<accession>A0ABR8NBG8</accession>
<feature type="modified residue" description="4-aspartylphosphate" evidence="3">
    <location>
        <position position="61"/>
    </location>
</feature>
<comment type="caution">
    <text evidence="5">The sequence shown here is derived from an EMBL/GenBank/DDBJ whole genome shotgun (WGS) entry which is preliminary data.</text>
</comment>
<dbReference type="InterPro" id="IPR011006">
    <property type="entry name" value="CheY-like_superfamily"/>
</dbReference>
<name>A0ABR8NBG8_9ACTN</name>
<dbReference type="Pfam" id="PF00072">
    <property type="entry name" value="Response_reg"/>
    <property type="match status" value="1"/>
</dbReference>
<dbReference type="InterPro" id="IPR001789">
    <property type="entry name" value="Sig_transdc_resp-reg_receiver"/>
</dbReference>
<reference evidence="5 6" key="1">
    <citation type="submission" date="2020-09" db="EMBL/GenBank/DDBJ databases">
        <title>novel species in genus Nocardioides.</title>
        <authorList>
            <person name="Zhang G."/>
        </authorList>
    </citation>
    <scope>NUCLEOTIDE SEQUENCE [LARGE SCALE GENOMIC DNA]</scope>
    <source>
        <strain evidence="5 6">KCTC 39551</strain>
    </source>
</reference>
<dbReference type="Proteomes" id="UP000618818">
    <property type="component" value="Unassembled WGS sequence"/>
</dbReference>
<dbReference type="EMBL" id="JACXYZ010000001">
    <property type="protein sequence ID" value="MBD3924540.1"/>
    <property type="molecule type" value="Genomic_DNA"/>
</dbReference>
<dbReference type="Gene3D" id="3.40.50.2300">
    <property type="match status" value="1"/>
</dbReference>
<dbReference type="PANTHER" id="PTHR45339">
    <property type="entry name" value="HYBRID SIGNAL TRANSDUCTION HISTIDINE KINASE J"/>
    <property type="match status" value="1"/>
</dbReference>
<keyword evidence="1 3" id="KW-0597">Phosphoprotein</keyword>
<dbReference type="PANTHER" id="PTHR45339:SF1">
    <property type="entry name" value="HYBRID SIGNAL TRANSDUCTION HISTIDINE KINASE J"/>
    <property type="match status" value="1"/>
</dbReference>
<evidence type="ECO:0000256" key="1">
    <source>
        <dbReference type="ARBA" id="ARBA00022553"/>
    </source>
</evidence>
<protein>
    <submittedName>
        <fullName evidence="5">Response regulator</fullName>
    </submittedName>
</protein>
<evidence type="ECO:0000256" key="2">
    <source>
        <dbReference type="ARBA" id="ARBA00023012"/>
    </source>
</evidence>
<proteinExistence type="predicted"/>
<evidence type="ECO:0000259" key="4">
    <source>
        <dbReference type="PROSITE" id="PS50110"/>
    </source>
</evidence>
<evidence type="ECO:0000313" key="5">
    <source>
        <dbReference type="EMBL" id="MBD3924540.1"/>
    </source>
</evidence>
<keyword evidence="2" id="KW-0902">Two-component regulatory system</keyword>
<dbReference type="SMART" id="SM00448">
    <property type="entry name" value="REC"/>
    <property type="match status" value="1"/>
</dbReference>